<evidence type="ECO:0000313" key="2">
    <source>
        <dbReference type="EMBL" id="QIL50954.1"/>
    </source>
</evidence>
<dbReference type="Proteomes" id="UP000500741">
    <property type="component" value="Chromosome"/>
</dbReference>
<dbReference type="InterPro" id="IPR001375">
    <property type="entry name" value="Peptidase_S9_cat"/>
</dbReference>
<keyword evidence="3" id="KW-1185">Reference proteome</keyword>
<reference evidence="2 3" key="1">
    <citation type="submission" date="2020-03" db="EMBL/GenBank/DDBJ databases">
        <title>Weissella sp. nov., isolated from Cybister lewisianus.</title>
        <authorList>
            <person name="Hyun D.-W."/>
            <person name="Bae J.-W."/>
        </authorList>
    </citation>
    <scope>NUCLEOTIDE SEQUENCE [LARGE SCALE GENOMIC DNA]</scope>
    <source>
        <strain evidence="2 3">HDW19</strain>
    </source>
</reference>
<name>A0A6G8B0W7_9LACO</name>
<evidence type="ECO:0000313" key="3">
    <source>
        <dbReference type="Proteomes" id="UP000500741"/>
    </source>
</evidence>
<dbReference type="SUPFAM" id="SSF82171">
    <property type="entry name" value="DPP6 N-terminal domain-like"/>
    <property type="match status" value="1"/>
</dbReference>
<sequence>MSQLLSEYESLKILKQPQAIHEQIYFLEKALLATSDTDQFDLYKLEKDGSSRLVVPQVNDFTGNQEHLFYLKNKQIFQLTDDGIMQQLTFQSGEILEMQAVPRAEAVFYVAKQVQLDPDKQWVSELRSDQVGQVTYQLRCISRTGGDELIQTFSGAIRLLDVLNIEQVLLAQQLPPSELLLGQERLVEIEVKSKLLKIFSNRSILKISSARYSPNGDKIISIATDQSYADGYIPQLFLFDRLIHKNIVQYREEALPWRFDDLQDSMFHQIWWLDNQTYLFVTVFHGHNRLYLADVTGKKELVSDEAQMIKDLTIVNEQVWAVLTKPQRPDYLFNLSTHQTMYDPNLTKQDFKKAQKYVFRNRQGAILDGWFYTNVHGQNGPTVLFLHDQLHGMHGEAFNWQIQALLNQGMNVVTINPTGTSGYGVNHFQNDFLLAPDSVVADLLIGLTVAIQQHPKVSDVKHQLIFGAQAGAAVAHQLLIQSNQFLTAVLTDPITNWAQWAQIEGHAEIGHQNLEKQQQLLANSMIWSQATWTSAVGLLISDTMTTQSQGLHQYLKQYSVNQSPKIQVFTWSKQVGNQGELDQVKIDQTKVMIDWFLRYGKLNILTKRLGKLSL</sequence>
<proteinExistence type="predicted"/>
<accession>A0A6G8B0W7</accession>
<dbReference type="InterPro" id="IPR029058">
    <property type="entry name" value="AB_hydrolase_fold"/>
</dbReference>
<dbReference type="KEGG" id="wco:G7084_06255"/>
<protein>
    <submittedName>
        <fullName evidence="2">Prolyl oligopeptidase family serine peptidase</fullName>
    </submittedName>
</protein>
<dbReference type="RefSeq" id="WP_166011058.1">
    <property type="nucleotide sequence ID" value="NZ_CP049888.1"/>
</dbReference>
<organism evidence="2 3">
    <name type="scientific">Weissella coleopterorum</name>
    <dbReference type="NCBI Taxonomy" id="2714949"/>
    <lineage>
        <taxon>Bacteria</taxon>
        <taxon>Bacillati</taxon>
        <taxon>Bacillota</taxon>
        <taxon>Bacilli</taxon>
        <taxon>Lactobacillales</taxon>
        <taxon>Lactobacillaceae</taxon>
        <taxon>Weissella</taxon>
    </lineage>
</organism>
<dbReference type="GO" id="GO:0008236">
    <property type="term" value="F:serine-type peptidase activity"/>
    <property type="evidence" value="ECO:0007669"/>
    <property type="project" value="InterPro"/>
</dbReference>
<gene>
    <name evidence="2" type="ORF">G7084_06255</name>
</gene>
<dbReference type="AlphaFoldDB" id="A0A6G8B0W7"/>
<dbReference type="GO" id="GO:0006508">
    <property type="term" value="P:proteolysis"/>
    <property type="evidence" value="ECO:0007669"/>
    <property type="project" value="InterPro"/>
</dbReference>
<feature type="domain" description="Peptidase S9 prolyl oligopeptidase catalytic" evidence="1">
    <location>
        <begin position="397"/>
        <end position="506"/>
    </location>
</feature>
<evidence type="ECO:0000259" key="1">
    <source>
        <dbReference type="Pfam" id="PF00326"/>
    </source>
</evidence>
<dbReference type="Gene3D" id="3.40.50.1820">
    <property type="entry name" value="alpha/beta hydrolase"/>
    <property type="match status" value="1"/>
</dbReference>
<dbReference type="Pfam" id="PF00326">
    <property type="entry name" value="Peptidase_S9"/>
    <property type="match status" value="1"/>
</dbReference>
<dbReference type="EMBL" id="CP049888">
    <property type="protein sequence ID" value="QIL50954.1"/>
    <property type="molecule type" value="Genomic_DNA"/>
</dbReference>
<dbReference type="SUPFAM" id="SSF53474">
    <property type="entry name" value="alpha/beta-Hydrolases"/>
    <property type="match status" value="1"/>
</dbReference>